<organism evidence="2 3">
    <name type="scientific">Vespula maculifrons</name>
    <name type="common">Eastern yellow jacket</name>
    <name type="synonym">Wasp</name>
    <dbReference type="NCBI Taxonomy" id="7453"/>
    <lineage>
        <taxon>Eukaryota</taxon>
        <taxon>Metazoa</taxon>
        <taxon>Ecdysozoa</taxon>
        <taxon>Arthropoda</taxon>
        <taxon>Hexapoda</taxon>
        <taxon>Insecta</taxon>
        <taxon>Pterygota</taxon>
        <taxon>Neoptera</taxon>
        <taxon>Endopterygota</taxon>
        <taxon>Hymenoptera</taxon>
        <taxon>Apocrita</taxon>
        <taxon>Aculeata</taxon>
        <taxon>Vespoidea</taxon>
        <taxon>Vespidae</taxon>
        <taxon>Vespinae</taxon>
        <taxon>Vespula</taxon>
    </lineage>
</organism>
<name>A0ABD2CB48_VESMC</name>
<dbReference type="Proteomes" id="UP001607303">
    <property type="component" value="Unassembled WGS sequence"/>
</dbReference>
<protein>
    <submittedName>
        <fullName evidence="2">Uncharacterized protein</fullName>
    </submittedName>
</protein>
<keyword evidence="3" id="KW-1185">Reference proteome</keyword>
<reference evidence="2 3" key="1">
    <citation type="journal article" date="2024" name="Ann. Entomol. Soc. Am.">
        <title>Genomic analyses of the southern and eastern yellowjacket wasps (Hymenoptera: Vespidae) reveal evolutionary signatures of social life.</title>
        <authorList>
            <person name="Catto M.A."/>
            <person name="Caine P.B."/>
            <person name="Orr S.E."/>
            <person name="Hunt B.G."/>
            <person name="Goodisman M.A.D."/>
        </authorList>
    </citation>
    <scope>NUCLEOTIDE SEQUENCE [LARGE SCALE GENOMIC DNA]</scope>
    <source>
        <strain evidence="2">232</strain>
        <tissue evidence="2">Head and thorax</tissue>
    </source>
</reference>
<sequence>MNISCSLRNKNERDDKGERYPEGKVSTFVIGSGTKGKEGLCASWHSDAPVAMIVIEWRLADRPRSCLHSTRFGRKCGQRYGLTKGDDHHPFLSGSPVKFCSTRRTKVDPKVRNVEMAFGYRFSNPHGISSSIVESLWGLGVGKGFAECYGYVYLNRRRSMIMKVCGFPTLERGETWGLDVFYLRSYGFLLPLRRDVPTKHIDNEVAIIEMKRIDGVNGD</sequence>
<evidence type="ECO:0000313" key="3">
    <source>
        <dbReference type="Proteomes" id="UP001607303"/>
    </source>
</evidence>
<gene>
    <name evidence="2" type="ORF">V1477_009603</name>
</gene>
<proteinExistence type="predicted"/>
<comment type="caution">
    <text evidence="2">The sequence shown here is derived from an EMBL/GenBank/DDBJ whole genome shotgun (WGS) entry which is preliminary data.</text>
</comment>
<evidence type="ECO:0000313" key="2">
    <source>
        <dbReference type="EMBL" id="KAL2741974.1"/>
    </source>
</evidence>
<dbReference type="EMBL" id="JAYRBN010000058">
    <property type="protein sequence ID" value="KAL2741974.1"/>
    <property type="molecule type" value="Genomic_DNA"/>
</dbReference>
<feature type="compositionally biased region" description="Basic and acidic residues" evidence="1">
    <location>
        <begin position="9"/>
        <end position="20"/>
    </location>
</feature>
<feature type="region of interest" description="Disordered" evidence="1">
    <location>
        <begin position="1"/>
        <end position="20"/>
    </location>
</feature>
<dbReference type="AlphaFoldDB" id="A0ABD2CB48"/>
<accession>A0ABD2CB48</accession>
<evidence type="ECO:0000256" key="1">
    <source>
        <dbReference type="SAM" id="MobiDB-lite"/>
    </source>
</evidence>